<keyword evidence="1" id="KW-0812">Transmembrane</keyword>
<feature type="transmembrane region" description="Helical" evidence="1">
    <location>
        <begin position="12"/>
        <end position="32"/>
    </location>
</feature>
<dbReference type="AlphaFoldDB" id="A0A2G9YCL6"/>
<reference evidence="2 3" key="1">
    <citation type="submission" date="2017-09" db="EMBL/GenBank/DDBJ databases">
        <title>Depth-based differentiation of microbial function through sediment-hosted aquifers and enrichment of novel symbionts in the deep terrestrial subsurface.</title>
        <authorList>
            <person name="Probst A.J."/>
            <person name="Ladd B."/>
            <person name="Jarett J.K."/>
            <person name="Geller-Mcgrath D.E."/>
            <person name="Sieber C.M."/>
            <person name="Emerson J.B."/>
            <person name="Anantharaman K."/>
            <person name="Thomas B.C."/>
            <person name="Malmstrom R."/>
            <person name="Stieglmeier M."/>
            <person name="Klingl A."/>
            <person name="Woyke T."/>
            <person name="Ryan C.M."/>
            <person name="Banfield J.F."/>
        </authorList>
    </citation>
    <scope>NUCLEOTIDE SEQUENCE [LARGE SCALE GENOMIC DNA]</scope>
    <source>
        <strain evidence="2">CG23_combo_of_CG06-09_8_20_14_all_37_13</strain>
    </source>
</reference>
<evidence type="ECO:0000256" key="1">
    <source>
        <dbReference type="SAM" id="Phobius"/>
    </source>
</evidence>
<keyword evidence="1" id="KW-1133">Transmembrane helix</keyword>
<protein>
    <recommendedName>
        <fullName evidence="4">Prepilin-type cleavage/methylation domain-containing protein</fullName>
    </recommendedName>
</protein>
<dbReference type="Pfam" id="PF07963">
    <property type="entry name" value="N_methyl"/>
    <property type="match status" value="1"/>
</dbReference>
<name>A0A2G9YCL6_9BACT</name>
<sequence length="90" mass="10101">MSKAFSLLEVLIAMAIITIGLVAALNLIAFSLHSYKTSSQQIIDTNWVQGCLEAIRNQRDRGECCLGQNPYVATCTKNNITIKTYLYDWQ</sequence>
<dbReference type="EMBL" id="PCRH01000056">
    <property type="protein sequence ID" value="PIP16970.1"/>
    <property type="molecule type" value="Genomic_DNA"/>
</dbReference>
<dbReference type="NCBIfam" id="TIGR02532">
    <property type="entry name" value="IV_pilin_GFxxxE"/>
    <property type="match status" value="1"/>
</dbReference>
<organism evidence="2 3">
    <name type="scientific">Candidatus Portnoybacteria bacterium CG23_combo_of_CG06-09_8_20_14_all_37_13</name>
    <dbReference type="NCBI Taxonomy" id="1974819"/>
    <lineage>
        <taxon>Bacteria</taxon>
        <taxon>Candidatus Portnoyibacteriota</taxon>
    </lineage>
</organism>
<evidence type="ECO:0000313" key="2">
    <source>
        <dbReference type="EMBL" id="PIP16970.1"/>
    </source>
</evidence>
<comment type="caution">
    <text evidence="2">The sequence shown here is derived from an EMBL/GenBank/DDBJ whole genome shotgun (WGS) entry which is preliminary data.</text>
</comment>
<accession>A0A2G9YCL6</accession>
<dbReference type="InterPro" id="IPR012902">
    <property type="entry name" value="N_methyl_site"/>
</dbReference>
<evidence type="ECO:0008006" key="4">
    <source>
        <dbReference type="Google" id="ProtNLM"/>
    </source>
</evidence>
<gene>
    <name evidence="2" type="ORF">COX44_02530</name>
</gene>
<keyword evidence="1" id="KW-0472">Membrane</keyword>
<dbReference type="Proteomes" id="UP000231480">
    <property type="component" value="Unassembled WGS sequence"/>
</dbReference>
<proteinExistence type="predicted"/>
<evidence type="ECO:0000313" key="3">
    <source>
        <dbReference type="Proteomes" id="UP000231480"/>
    </source>
</evidence>